<gene>
    <name evidence="3" type="ORF">KFE25_012091</name>
</gene>
<reference evidence="3" key="1">
    <citation type="submission" date="2021-05" db="EMBL/GenBank/DDBJ databases">
        <title>The genome of the haptophyte Pavlova lutheri (Diacronema luteri, Pavlovales) - a model for lipid biosynthesis in eukaryotic algae.</title>
        <authorList>
            <person name="Hulatt C.J."/>
            <person name="Posewitz M.C."/>
        </authorList>
    </citation>
    <scope>NUCLEOTIDE SEQUENCE</scope>
    <source>
        <strain evidence="3">NIVA-4/92</strain>
    </source>
</reference>
<dbReference type="AlphaFoldDB" id="A0A8J5XB94"/>
<dbReference type="SUPFAM" id="SSF51735">
    <property type="entry name" value="NAD(P)-binding Rossmann-fold domains"/>
    <property type="match status" value="1"/>
</dbReference>
<proteinExistence type="predicted"/>
<dbReference type="InterPro" id="IPR051044">
    <property type="entry name" value="MAG_DAG_Lipase"/>
</dbReference>
<dbReference type="FunFam" id="3.40.50.1820:FF:000117">
    <property type="entry name" value="Monoglyceride lipase, putative"/>
    <property type="match status" value="1"/>
</dbReference>
<organism evidence="3 4">
    <name type="scientific">Diacronema lutheri</name>
    <name type="common">Unicellular marine alga</name>
    <name type="synonym">Monochrysis lutheri</name>
    <dbReference type="NCBI Taxonomy" id="2081491"/>
    <lineage>
        <taxon>Eukaryota</taxon>
        <taxon>Haptista</taxon>
        <taxon>Haptophyta</taxon>
        <taxon>Pavlovophyceae</taxon>
        <taxon>Pavlovales</taxon>
        <taxon>Pavlovaceae</taxon>
        <taxon>Diacronema</taxon>
    </lineage>
</organism>
<comment type="caution">
    <text evidence="3">The sequence shown here is derived from an EMBL/GenBank/DDBJ whole genome shotgun (WGS) entry which is preliminary data.</text>
</comment>
<accession>A0A8J5XB94</accession>
<dbReference type="Pfam" id="PF12146">
    <property type="entry name" value="Hydrolase_4"/>
    <property type="match status" value="1"/>
</dbReference>
<evidence type="ECO:0000259" key="1">
    <source>
        <dbReference type="Pfam" id="PF04321"/>
    </source>
</evidence>
<evidence type="ECO:0000313" key="4">
    <source>
        <dbReference type="Proteomes" id="UP000751190"/>
    </source>
</evidence>
<dbReference type="Gene3D" id="3.40.50.1820">
    <property type="entry name" value="alpha/beta hydrolase"/>
    <property type="match status" value="1"/>
</dbReference>
<name>A0A8J5XB94_DIALT</name>
<dbReference type="SUPFAM" id="SSF53474">
    <property type="entry name" value="alpha/beta-Hydrolases"/>
    <property type="match status" value="1"/>
</dbReference>
<dbReference type="Gene3D" id="3.40.50.720">
    <property type="entry name" value="NAD(P)-binding Rossmann-like Domain"/>
    <property type="match status" value="1"/>
</dbReference>
<dbReference type="InterPro" id="IPR022742">
    <property type="entry name" value="Hydrolase_4"/>
</dbReference>
<sequence length="864" mass="93512">MAPALRVLVTGASGYIGRFLIDALAANGNCELHAACAISAPAACEADPERCAHINEPRALFDATVAHAPDARLIAFSSDQVYAGGATADRPYSERDEAAPVNEYGRSKLRFECAAIVRLGAAAIALRCSLVLGPRARGACKKATSLQFVANRLAPRDGNAAAVAMASAFRHVLFTVGSAGVRYVRTGAFRRATPHVAILAQARDGDSCGAPRGTRPLNNAFSTAKADGPRNCKIVVEALMDPLRCVAGEDVVRPIRQGIVDIIASMEQLIASKEQLIASKEQLIVAKEQLIVAKEQLLVGKDNYSATIERVMEHVYISKTSQLALHTAQFEPSIMVDTLWAALWPLEPLGKDDDRNKRKWGTLIRDVLNEGKLTAAAKADLDDLGGAAEEPTVINDLGSLSRLLSLPYYFGFTIVLKGTGWRIGTSPSPHLATALVLSANMRTLRKKGIESLRGDVIYLDRGCNETHRFDMRTLRWAKTRAKDPRENKVLELLRLLFTSVRHTSVFDVAQKLALVFAAVHLVSFVRSRPWVAKHRLPSDVQALLANASREPPDSELFPQYFPSPSTGLWLYSRQWLPPAPARGIIFVVPGMGEHTGRYEFLAASMTRLGLAVFSLDHQGHGASEGDRVHVERFSDYVSDLTGFVSHVLGSRPEYARLPRFLFGHSLGGAISILTANATTASAAIATDRAAPLAAPALTWSGVILSAPAIVPDPKVKTPLKVFIGKALASVLPKFALAPLPASGISTNPQVHNLYRTDPLIYHGGVRVRWGFETLKALGAIHATVETVAFPFLIMHGMDDSIVSPAGSIDFHRRAASRDKTIKTYDGLKHEILNEPREARHRVIADISAWIEARVGGGTEPPLAE</sequence>
<dbReference type="Proteomes" id="UP000751190">
    <property type="component" value="Unassembled WGS sequence"/>
</dbReference>
<keyword evidence="4" id="KW-1185">Reference proteome</keyword>
<dbReference type="OrthoDB" id="2498029at2759"/>
<dbReference type="InterPro" id="IPR029903">
    <property type="entry name" value="RmlD-like-bd"/>
</dbReference>
<protein>
    <recommendedName>
        <fullName evidence="5">Serine aminopeptidase S33 domain-containing protein</fullName>
    </recommendedName>
</protein>
<evidence type="ECO:0000259" key="2">
    <source>
        <dbReference type="Pfam" id="PF12146"/>
    </source>
</evidence>
<dbReference type="PANTHER" id="PTHR11614">
    <property type="entry name" value="PHOSPHOLIPASE-RELATED"/>
    <property type="match status" value="1"/>
</dbReference>
<evidence type="ECO:0000313" key="3">
    <source>
        <dbReference type="EMBL" id="KAG8462271.1"/>
    </source>
</evidence>
<feature type="domain" description="Serine aminopeptidase S33" evidence="2">
    <location>
        <begin position="580"/>
        <end position="835"/>
    </location>
</feature>
<feature type="domain" description="RmlD-like substrate binding" evidence="1">
    <location>
        <begin position="36"/>
        <end position="146"/>
    </location>
</feature>
<dbReference type="Pfam" id="PF04321">
    <property type="entry name" value="RmlD_sub_bind"/>
    <property type="match status" value="1"/>
</dbReference>
<dbReference type="EMBL" id="JAGTXO010000021">
    <property type="protein sequence ID" value="KAG8462271.1"/>
    <property type="molecule type" value="Genomic_DNA"/>
</dbReference>
<dbReference type="InterPro" id="IPR029058">
    <property type="entry name" value="AB_hydrolase_fold"/>
</dbReference>
<dbReference type="InterPro" id="IPR036291">
    <property type="entry name" value="NAD(P)-bd_dom_sf"/>
</dbReference>
<evidence type="ECO:0008006" key="5">
    <source>
        <dbReference type="Google" id="ProtNLM"/>
    </source>
</evidence>